<organism evidence="3 4">
    <name type="scientific">Neopusillimonas maritima</name>
    <dbReference type="NCBI Taxonomy" id="2026239"/>
    <lineage>
        <taxon>Bacteria</taxon>
        <taxon>Pseudomonadati</taxon>
        <taxon>Pseudomonadota</taxon>
        <taxon>Betaproteobacteria</taxon>
        <taxon>Burkholderiales</taxon>
        <taxon>Alcaligenaceae</taxon>
        <taxon>Neopusillimonas</taxon>
    </lineage>
</organism>
<dbReference type="GO" id="GO:0016787">
    <property type="term" value="F:hydrolase activity"/>
    <property type="evidence" value="ECO:0007669"/>
    <property type="project" value="UniProtKB-KW"/>
</dbReference>
<sequence>MDIERYPAQEPFNENMVKYHAYLLERAKGLKPIEVNYGEDPYQSIGIFPAENPDGRVLLFFHGGGWTNGYKEWMYFIAPALNKLGITFASAGYRLAPNHLFPVGFQDSARALDWVSKNISEYGGDPKKIFVSGHSAGGHYAALLAVVEEAVPGMTCSAKVKGCAPISGIYYFGEDAGMAVRPRFLGPPEVGADTAASSIKNLKSGLPPFLLTWGEEDFPHLKRQGQEMEAALKAHDIPVETLELPGCNHFTASYAAGDVDGLWATALNDWSNRLLKR</sequence>
<evidence type="ECO:0000259" key="2">
    <source>
        <dbReference type="Pfam" id="PF07859"/>
    </source>
</evidence>
<evidence type="ECO:0000256" key="1">
    <source>
        <dbReference type="ARBA" id="ARBA00022801"/>
    </source>
</evidence>
<accession>A0A3A1YW33</accession>
<evidence type="ECO:0000313" key="4">
    <source>
        <dbReference type="Proteomes" id="UP000266206"/>
    </source>
</evidence>
<protein>
    <recommendedName>
        <fullName evidence="2">Alpha/beta hydrolase fold-3 domain-containing protein</fullName>
    </recommendedName>
</protein>
<dbReference type="Gene3D" id="3.40.50.1820">
    <property type="entry name" value="alpha/beta hydrolase"/>
    <property type="match status" value="1"/>
</dbReference>
<dbReference type="PANTHER" id="PTHR48081">
    <property type="entry name" value="AB HYDROLASE SUPERFAMILY PROTEIN C4A8.06C"/>
    <property type="match status" value="1"/>
</dbReference>
<feature type="domain" description="Alpha/beta hydrolase fold-3" evidence="2">
    <location>
        <begin position="58"/>
        <end position="249"/>
    </location>
</feature>
<dbReference type="InterPro" id="IPR013094">
    <property type="entry name" value="AB_hydrolase_3"/>
</dbReference>
<dbReference type="OrthoDB" id="9771666at2"/>
<name>A0A3A1YW33_9BURK</name>
<proteinExistence type="predicted"/>
<dbReference type="EMBL" id="NQYH01000003">
    <property type="protein sequence ID" value="RIY41408.1"/>
    <property type="molecule type" value="Genomic_DNA"/>
</dbReference>
<keyword evidence="1" id="KW-0378">Hydrolase</keyword>
<comment type="caution">
    <text evidence="3">The sequence shown here is derived from an EMBL/GenBank/DDBJ whole genome shotgun (WGS) entry which is preliminary data.</text>
</comment>
<dbReference type="Proteomes" id="UP000266206">
    <property type="component" value="Unassembled WGS sequence"/>
</dbReference>
<dbReference type="PANTHER" id="PTHR48081:SF33">
    <property type="entry name" value="KYNURENINE FORMAMIDASE"/>
    <property type="match status" value="1"/>
</dbReference>
<dbReference type="Pfam" id="PF07859">
    <property type="entry name" value="Abhydrolase_3"/>
    <property type="match status" value="1"/>
</dbReference>
<gene>
    <name evidence="3" type="ORF">CJP73_05350</name>
</gene>
<evidence type="ECO:0000313" key="3">
    <source>
        <dbReference type="EMBL" id="RIY41408.1"/>
    </source>
</evidence>
<dbReference type="InterPro" id="IPR029058">
    <property type="entry name" value="AB_hydrolase_fold"/>
</dbReference>
<dbReference type="RefSeq" id="WP_119515715.1">
    <property type="nucleotide sequence ID" value="NZ_NQYH01000003.1"/>
</dbReference>
<dbReference type="SUPFAM" id="SSF53474">
    <property type="entry name" value="alpha/beta-Hydrolases"/>
    <property type="match status" value="1"/>
</dbReference>
<dbReference type="InterPro" id="IPR050300">
    <property type="entry name" value="GDXG_lipolytic_enzyme"/>
</dbReference>
<dbReference type="AlphaFoldDB" id="A0A3A1YW33"/>
<reference evidence="3 4" key="1">
    <citation type="submission" date="2017-08" db="EMBL/GenBank/DDBJ databases">
        <title>Pusillimonas indicus sp. nov., a member of the family Alcaligenaceae isolated from surface seawater.</title>
        <authorList>
            <person name="Li J."/>
        </authorList>
    </citation>
    <scope>NUCLEOTIDE SEQUENCE [LARGE SCALE GENOMIC DNA]</scope>
    <source>
        <strain evidence="3 4">L52-1-41</strain>
    </source>
</reference>